<feature type="region of interest" description="Disordered" evidence="1">
    <location>
        <begin position="131"/>
        <end position="178"/>
    </location>
</feature>
<gene>
    <name evidence="3" type="ORF">CJ030_MR3G001112</name>
</gene>
<feature type="domain" description="Putative plant transposon protein" evidence="2">
    <location>
        <begin position="225"/>
        <end position="398"/>
    </location>
</feature>
<accession>A0A6A1W2U3</accession>
<dbReference type="EMBL" id="RXIC02000021">
    <property type="protein sequence ID" value="KAB1219405.1"/>
    <property type="molecule type" value="Genomic_DNA"/>
</dbReference>
<comment type="caution">
    <text evidence="3">The sequence shown here is derived from an EMBL/GenBank/DDBJ whole genome shotgun (WGS) entry which is preliminary data.</text>
</comment>
<evidence type="ECO:0000313" key="3">
    <source>
        <dbReference type="EMBL" id="KAB1219405.1"/>
    </source>
</evidence>
<keyword evidence="4" id="KW-1185">Reference proteome</keyword>
<feature type="region of interest" description="Disordered" evidence="1">
    <location>
        <begin position="443"/>
        <end position="501"/>
    </location>
</feature>
<reference evidence="3 4" key="1">
    <citation type="journal article" date="2019" name="Plant Biotechnol. J.">
        <title>The red bayberry genome and genetic basis of sex determination.</title>
        <authorList>
            <person name="Jia H.M."/>
            <person name="Jia H.J."/>
            <person name="Cai Q.L."/>
            <person name="Wang Y."/>
            <person name="Zhao H.B."/>
            <person name="Yang W.F."/>
            <person name="Wang G.Y."/>
            <person name="Li Y.H."/>
            <person name="Zhan D.L."/>
            <person name="Shen Y.T."/>
            <person name="Niu Q.F."/>
            <person name="Chang L."/>
            <person name="Qiu J."/>
            <person name="Zhao L."/>
            <person name="Xie H.B."/>
            <person name="Fu W.Y."/>
            <person name="Jin J."/>
            <person name="Li X.W."/>
            <person name="Jiao Y."/>
            <person name="Zhou C.C."/>
            <person name="Tu T."/>
            <person name="Chai C.Y."/>
            <person name="Gao J.L."/>
            <person name="Fan L.J."/>
            <person name="van de Weg E."/>
            <person name="Wang J.Y."/>
            <person name="Gao Z.S."/>
        </authorList>
    </citation>
    <scope>NUCLEOTIDE SEQUENCE [LARGE SCALE GENOMIC DNA]</scope>
    <source>
        <tissue evidence="3">Leaves</tissue>
    </source>
</reference>
<protein>
    <recommendedName>
        <fullName evidence="2">Putative plant transposon protein domain-containing protein</fullName>
    </recommendedName>
</protein>
<sequence>MDLGIPWVYRAYRTTQAIACAWRFAGHTEPIRLVSGHPGHTGHTKLTRSDPGHSWHTRHLALLTRLEVKYPGHPGHTVIRVPRHLKHTGLRSVPGYPWLTGFTSPLSYKGTQDSMSHHMVRLKRAAAKQAKNYNEKSKQLSPINTPKKRVGASTSEPLPKRFSRHASGKTKVPPTPPADFDSTKFLSAQVKELFNKKFSPKLLIIERELLLEELTEMHVAECFQSRGWESMITDIVPPSTSVIHELYSNMHNFIDATSFIVYFRGQSIEVDPSVLTHCLSLPRVYKPTYPYSDKTRPSINEIANYLAQKQLKFKAKEFTSKLFNSEHLILSRIISTNIFPTRHLSALSFERMRFLYAFLINDHIDLPSHICAHMVKVFHFKSTTNRLPYCCLIMKFLAANFISIPQNEPREKIQTVGKLTLSQNLRKIVADVAFIRKHFNLDEASSSADPQEEEEDPLEDELVEEEAVEEEEDKDEEEDEEEEEEAEAIEEDAKSDSSDDD</sequence>
<dbReference type="InterPro" id="IPR046796">
    <property type="entry name" value="Transposase_32_dom"/>
</dbReference>
<feature type="compositionally biased region" description="Acidic residues" evidence="1">
    <location>
        <begin position="450"/>
        <end position="490"/>
    </location>
</feature>
<dbReference type="OrthoDB" id="1559178at2759"/>
<dbReference type="Pfam" id="PF20167">
    <property type="entry name" value="Transposase_32"/>
    <property type="match status" value="1"/>
</dbReference>
<evidence type="ECO:0000313" key="4">
    <source>
        <dbReference type="Proteomes" id="UP000516437"/>
    </source>
</evidence>
<organism evidence="3 4">
    <name type="scientific">Morella rubra</name>
    <name type="common">Chinese bayberry</name>
    <dbReference type="NCBI Taxonomy" id="262757"/>
    <lineage>
        <taxon>Eukaryota</taxon>
        <taxon>Viridiplantae</taxon>
        <taxon>Streptophyta</taxon>
        <taxon>Embryophyta</taxon>
        <taxon>Tracheophyta</taxon>
        <taxon>Spermatophyta</taxon>
        <taxon>Magnoliopsida</taxon>
        <taxon>eudicotyledons</taxon>
        <taxon>Gunneridae</taxon>
        <taxon>Pentapetalae</taxon>
        <taxon>rosids</taxon>
        <taxon>fabids</taxon>
        <taxon>Fagales</taxon>
        <taxon>Myricaceae</taxon>
        <taxon>Morella</taxon>
    </lineage>
</organism>
<dbReference type="AlphaFoldDB" id="A0A6A1W2U3"/>
<evidence type="ECO:0000259" key="2">
    <source>
        <dbReference type="Pfam" id="PF20167"/>
    </source>
</evidence>
<dbReference type="Proteomes" id="UP000516437">
    <property type="component" value="Chromosome 3"/>
</dbReference>
<name>A0A6A1W2U3_9ROSI</name>
<feature type="compositionally biased region" description="Basic and acidic residues" evidence="1">
    <location>
        <begin position="491"/>
        <end position="501"/>
    </location>
</feature>
<evidence type="ECO:0000256" key="1">
    <source>
        <dbReference type="SAM" id="MobiDB-lite"/>
    </source>
</evidence>
<proteinExistence type="predicted"/>